<dbReference type="PROSITE" id="PS00041">
    <property type="entry name" value="HTH_ARAC_FAMILY_1"/>
    <property type="match status" value="1"/>
</dbReference>
<dbReference type="SUPFAM" id="SSF51182">
    <property type="entry name" value="RmlC-like cupins"/>
    <property type="match status" value="1"/>
</dbReference>
<organism evidence="5 6">
    <name type="scientific">Parapedobacter indicus</name>
    <dbReference type="NCBI Taxonomy" id="1477437"/>
    <lineage>
        <taxon>Bacteria</taxon>
        <taxon>Pseudomonadati</taxon>
        <taxon>Bacteroidota</taxon>
        <taxon>Sphingobacteriia</taxon>
        <taxon>Sphingobacteriales</taxon>
        <taxon>Sphingobacteriaceae</taxon>
        <taxon>Parapedobacter</taxon>
    </lineage>
</organism>
<dbReference type="PANTHER" id="PTHR43280">
    <property type="entry name" value="ARAC-FAMILY TRANSCRIPTIONAL REGULATOR"/>
    <property type="match status" value="1"/>
</dbReference>
<feature type="domain" description="HTH araC/xylS-type" evidence="4">
    <location>
        <begin position="196"/>
        <end position="294"/>
    </location>
</feature>
<dbReference type="InterPro" id="IPR011051">
    <property type="entry name" value="RmlC_Cupin_sf"/>
</dbReference>
<dbReference type="AlphaFoldDB" id="A0A1I3SG15"/>
<dbReference type="GO" id="GO:0003700">
    <property type="term" value="F:DNA-binding transcription factor activity"/>
    <property type="evidence" value="ECO:0007669"/>
    <property type="project" value="InterPro"/>
</dbReference>
<keyword evidence="1" id="KW-0805">Transcription regulation</keyword>
<reference evidence="5 6" key="1">
    <citation type="submission" date="2016-10" db="EMBL/GenBank/DDBJ databases">
        <authorList>
            <person name="de Groot N.N."/>
        </authorList>
    </citation>
    <scope>NUCLEOTIDE SEQUENCE [LARGE SCALE GENOMIC DNA]</scope>
    <source>
        <strain evidence="5 6">RK1</strain>
    </source>
</reference>
<evidence type="ECO:0000313" key="6">
    <source>
        <dbReference type="Proteomes" id="UP000198670"/>
    </source>
</evidence>
<dbReference type="Proteomes" id="UP000198670">
    <property type="component" value="Unassembled WGS sequence"/>
</dbReference>
<dbReference type="Gene3D" id="1.10.10.60">
    <property type="entry name" value="Homeodomain-like"/>
    <property type="match status" value="2"/>
</dbReference>
<dbReference type="EMBL" id="FOQO01000011">
    <property type="protein sequence ID" value="SFJ56619.1"/>
    <property type="molecule type" value="Genomic_DNA"/>
</dbReference>
<keyword evidence="3" id="KW-0804">Transcription</keyword>
<dbReference type="PANTHER" id="PTHR43280:SF27">
    <property type="entry name" value="TRANSCRIPTIONAL REGULATOR MTLR"/>
    <property type="match status" value="1"/>
</dbReference>
<proteinExistence type="predicted"/>
<evidence type="ECO:0000313" key="5">
    <source>
        <dbReference type="EMBL" id="SFJ56619.1"/>
    </source>
</evidence>
<evidence type="ECO:0000256" key="1">
    <source>
        <dbReference type="ARBA" id="ARBA00023015"/>
    </source>
</evidence>
<dbReference type="InterPro" id="IPR018062">
    <property type="entry name" value="HTH_AraC-typ_CS"/>
</dbReference>
<evidence type="ECO:0000256" key="3">
    <source>
        <dbReference type="ARBA" id="ARBA00023163"/>
    </source>
</evidence>
<dbReference type="STRING" id="1477437.SAMN05444682_11111"/>
<evidence type="ECO:0000256" key="2">
    <source>
        <dbReference type="ARBA" id="ARBA00023125"/>
    </source>
</evidence>
<dbReference type="InterPro" id="IPR014710">
    <property type="entry name" value="RmlC-like_jellyroll"/>
</dbReference>
<dbReference type="CDD" id="cd06976">
    <property type="entry name" value="cupin_MtlR-like_N"/>
    <property type="match status" value="1"/>
</dbReference>
<evidence type="ECO:0000259" key="4">
    <source>
        <dbReference type="PROSITE" id="PS01124"/>
    </source>
</evidence>
<dbReference type="GO" id="GO:0043565">
    <property type="term" value="F:sequence-specific DNA binding"/>
    <property type="evidence" value="ECO:0007669"/>
    <property type="project" value="InterPro"/>
</dbReference>
<dbReference type="InterPro" id="IPR018060">
    <property type="entry name" value="HTH_AraC"/>
</dbReference>
<dbReference type="RefSeq" id="WP_090629993.1">
    <property type="nucleotide sequence ID" value="NZ_FOQO01000011.1"/>
</dbReference>
<dbReference type="OrthoDB" id="9787988at2"/>
<keyword evidence="2 5" id="KW-0238">DNA-binding</keyword>
<dbReference type="InterPro" id="IPR009057">
    <property type="entry name" value="Homeodomain-like_sf"/>
</dbReference>
<dbReference type="SUPFAM" id="SSF46689">
    <property type="entry name" value="Homeodomain-like"/>
    <property type="match status" value="2"/>
</dbReference>
<keyword evidence="6" id="KW-1185">Reference proteome</keyword>
<protein>
    <submittedName>
        <fullName evidence="5">AraC-type DNA-binding protein</fullName>
    </submittedName>
</protein>
<accession>A0A1I3SG15</accession>
<gene>
    <name evidence="5" type="ORF">SAMN05444682_11111</name>
</gene>
<name>A0A1I3SG15_9SPHI</name>
<sequence length="301" mass="34890">MVKFIQHSNVKPILRKIDTGADYSFSIREDIHPYLYHHWHYHPEVELTLIRRGKGMRLVGDSMQPFEDGDLILLGANVPHLWRSDASYFEPSSDLVIEAVAIHFKGDFWGEAFLALPEMVPVKKLMERAQHGIKIKGNMRTYIAKKMEEIIHTQGIARVEQLLHILNGIATSEEYELLSSTGFVQTFNASNTDRIDQIFNYTFTHFKEPLSIHKVASAVNLSPHSFCRYFKTRTLKTYWQFLLEVRIGHACKLLIENRRNISDIAFESGFNNLSNFNRQFKSVMRLTPLQYVKAYTANPQL</sequence>
<dbReference type="Pfam" id="PF12833">
    <property type="entry name" value="HTH_18"/>
    <property type="match status" value="1"/>
</dbReference>
<dbReference type="SMART" id="SM00342">
    <property type="entry name" value="HTH_ARAC"/>
    <property type="match status" value="1"/>
</dbReference>
<dbReference type="Gene3D" id="2.60.120.10">
    <property type="entry name" value="Jelly Rolls"/>
    <property type="match status" value="1"/>
</dbReference>
<dbReference type="PROSITE" id="PS01124">
    <property type="entry name" value="HTH_ARAC_FAMILY_2"/>
    <property type="match status" value="1"/>
</dbReference>